<keyword evidence="10" id="KW-1185">Reference proteome</keyword>
<keyword evidence="2 8" id="KW-0645">Protease</keyword>
<dbReference type="InterPro" id="IPR036590">
    <property type="entry name" value="SRAP-like"/>
</dbReference>
<dbReference type="EMBL" id="JAAWWL010000001">
    <property type="protein sequence ID" value="NKI30807.1"/>
    <property type="molecule type" value="Genomic_DNA"/>
</dbReference>
<comment type="caution">
    <text evidence="9">The sequence shown here is derived from an EMBL/GenBank/DDBJ whole genome shotgun (WGS) entry which is preliminary data.</text>
</comment>
<name>A0ABX1GPV2_9FLAO</name>
<dbReference type="Gene3D" id="3.90.1680.10">
    <property type="entry name" value="SOS response associated peptidase-like"/>
    <property type="match status" value="1"/>
</dbReference>
<keyword evidence="5" id="KW-0190">Covalent protein-DNA linkage</keyword>
<evidence type="ECO:0000256" key="3">
    <source>
        <dbReference type="ARBA" id="ARBA00022763"/>
    </source>
</evidence>
<evidence type="ECO:0000313" key="10">
    <source>
        <dbReference type="Proteomes" id="UP000718451"/>
    </source>
</evidence>
<organism evidence="9 10">
    <name type="scientific">Croceivirga thetidis</name>
    <dbReference type="NCBI Taxonomy" id="2721623"/>
    <lineage>
        <taxon>Bacteria</taxon>
        <taxon>Pseudomonadati</taxon>
        <taxon>Bacteroidota</taxon>
        <taxon>Flavobacteriia</taxon>
        <taxon>Flavobacteriales</taxon>
        <taxon>Flavobacteriaceae</taxon>
        <taxon>Croceivirga</taxon>
    </lineage>
</organism>
<keyword evidence="7" id="KW-0456">Lyase</keyword>
<dbReference type="InterPro" id="IPR003738">
    <property type="entry name" value="SRAP"/>
</dbReference>
<dbReference type="SUPFAM" id="SSF143081">
    <property type="entry name" value="BB1717-like"/>
    <property type="match status" value="1"/>
</dbReference>
<keyword evidence="4 8" id="KW-0378">Hydrolase</keyword>
<dbReference type="Proteomes" id="UP000718451">
    <property type="component" value="Unassembled WGS sequence"/>
</dbReference>
<keyword evidence="3" id="KW-0227">DNA damage</keyword>
<evidence type="ECO:0000256" key="5">
    <source>
        <dbReference type="ARBA" id="ARBA00023124"/>
    </source>
</evidence>
<evidence type="ECO:0000256" key="6">
    <source>
        <dbReference type="ARBA" id="ARBA00023125"/>
    </source>
</evidence>
<sequence>MCYNTRQSRKKAELQKWANVEALVGNIPDDFELIYFSVSGFSHPVMWSITQERPDALSPNMWGIMPSKQNQADYKEYFKNPKTFGGLNAKSEKLFDHFIYRYSWEHQRCLIPVDGFFEPHNTKVKVKGKDFKVPFYFSRKDGDPLFLAGIYTNTADGRRTFSVLTKEATPMFAAIHNDKKRRPVIIDYENKDEWLAEGLNQDDVQNLIEEDLWEGALAAHPVTKNLYSRTIDPNYPEIIKKEDYVEVSIDFA</sequence>
<evidence type="ECO:0000256" key="1">
    <source>
        <dbReference type="ARBA" id="ARBA00008136"/>
    </source>
</evidence>
<protein>
    <recommendedName>
        <fullName evidence="8">Abasic site processing protein</fullName>
        <ecNumber evidence="8">3.4.-.-</ecNumber>
    </recommendedName>
</protein>
<evidence type="ECO:0000256" key="2">
    <source>
        <dbReference type="ARBA" id="ARBA00022670"/>
    </source>
</evidence>
<keyword evidence="6" id="KW-0238">DNA-binding</keyword>
<comment type="similarity">
    <text evidence="1 8">Belongs to the SOS response-associated peptidase family.</text>
</comment>
<reference evidence="9 10" key="1">
    <citation type="submission" date="2020-04" db="EMBL/GenBank/DDBJ databases">
        <authorList>
            <person name="Yoon J."/>
        </authorList>
    </citation>
    <scope>NUCLEOTIDE SEQUENCE [LARGE SCALE GENOMIC DNA]</scope>
    <source>
        <strain evidence="9 10">DJ-13</strain>
    </source>
</reference>
<dbReference type="PANTHER" id="PTHR13604">
    <property type="entry name" value="DC12-RELATED"/>
    <property type="match status" value="1"/>
</dbReference>
<accession>A0ABX1GPV2</accession>
<proteinExistence type="inferred from homology"/>
<dbReference type="EC" id="3.4.-.-" evidence="8"/>
<evidence type="ECO:0000256" key="4">
    <source>
        <dbReference type="ARBA" id="ARBA00022801"/>
    </source>
</evidence>
<evidence type="ECO:0000256" key="8">
    <source>
        <dbReference type="RuleBase" id="RU364100"/>
    </source>
</evidence>
<dbReference type="PANTHER" id="PTHR13604:SF0">
    <property type="entry name" value="ABASIC SITE PROCESSING PROTEIN HMCES"/>
    <property type="match status" value="1"/>
</dbReference>
<dbReference type="Pfam" id="PF02586">
    <property type="entry name" value="SRAP"/>
    <property type="match status" value="1"/>
</dbReference>
<evidence type="ECO:0000256" key="7">
    <source>
        <dbReference type="ARBA" id="ARBA00023239"/>
    </source>
</evidence>
<dbReference type="RefSeq" id="WP_168551036.1">
    <property type="nucleotide sequence ID" value="NZ_JAAWWL010000001.1"/>
</dbReference>
<evidence type="ECO:0000313" key="9">
    <source>
        <dbReference type="EMBL" id="NKI30807.1"/>
    </source>
</evidence>
<gene>
    <name evidence="9" type="ORF">HCU67_02550</name>
</gene>